<keyword evidence="3" id="KW-1185">Reference proteome</keyword>
<evidence type="ECO:0000256" key="1">
    <source>
        <dbReference type="SAM" id="MobiDB-lite"/>
    </source>
</evidence>
<protein>
    <submittedName>
        <fullName evidence="2">Uncharacterized protein</fullName>
    </submittedName>
</protein>
<dbReference type="EMBL" id="JACSOD020000220">
    <property type="protein sequence ID" value="MBM6497852.1"/>
    <property type="molecule type" value="Genomic_DNA"/>
</dbReference>
<accession>A0ABS2CSA6</accession>
<name>A0ABS2CSA6_9FLAO</name>
<dbReference type="RefSeq" id="WP_204158538.1">
    <property type="nucleotide sequence ID" value="NZ_JACSOD020000220.1"/>
</dbReference>
<reference evidence="2 3" key="1">
    <citation type="submission" date="2021-02" db="EMBL/GenBank/DDBJ databases">
        <authorList>
            <person name="Jung H.S."/>
            <person name="Chun B.H."/>
            <person name="Jeon C.O."/>
        </authorList>
    </citation>
    <scope>NUCLEOTIDE SEQUENCE [LARGE SCALE GENOMIC DNA]</scope>
    <source>
        <strain evidence="2 3">LMG 25203</strain>
    </source>
</reference>
<proteinExistence type="predicted"/>
<gene>
    <name evidence="2" type="ORF">H9X54_000785</name>
</gene>
<feature type="region of interest" description="Disordered" evidence="1">
    <location>
        <begin position="78"/>
        <end position="101"/>
    </location>
</feature>
<evidence type="ECO:0000313" key="2">
    <source>
        <dbReference type="EMBL" id="MBM6497852.1"/>
    </source>
</evidence>
<comment type="caution">
    <text evidence="2">The sequence shown here is derived from an EMBL/GenBank/DDBJ whole genome shotgun (WGS) entry which is preliminary data.</text>
</comment>
<evidence type="ECO:0000313" key="3">
    <source>
        <dbReference type="Proteomes" id="UP000759529"/>
    </source>
</evidence>
<sequence>FVSLCLCAFVPSREKTMSKAKKNPFNPSNQRHIKNQAKRKNLNVLKYLNGLKKQCAKRVQFVSLCLCAFVPSREKTMSKAKKNPFNPSNQWHIKNQAKRKT</sequence>
<dbReference type="Proteomes" id="UP000759529">
    <property type="component" value="Unassembled WGS sequence"/>
</dbReference>
<organism evidence="2 3">
    <name type="scientific">Flavobacterium macrobrachii</name>
    <dbReference type="NCBI Taxonomy" id="591204"/>
    <lineage>
        <taxon>Bacteria</taxon>
        <taxon>Pseudomonadati</taxon>
        <taxon>Bacteroidota</taxon>
        <taxon>Flavobacteriia</taxon>
        <taxon>Flavobacteriales</taxon>
        <taxon>Flavobacteriaceae</taxon>
        <taxon>Flavobacterium</taxon>
    </lineage>
</organism>
<feature type="non-terminal residue" evidence="2">
    <location>
        <position position="1"/>
    </location>
</feature>